<gene>
    <name evidence="2" type="ORF">BU23DRAFT_556681</name>
</gene>
<accession>A0A6A5V0C1</accession>
<feature type="signal peptide" evidence="1">
    <location>
        <begin position="1"/>
        <end position="18"/>
    </location>
</feature>
<organism evidence="2 3">
    <name type="scientific">Bimuria novae-zelandiae CBS 107.79</name>
    <dbReference type="NCBI Taxonomy" id="1447943"/>
    <lineage>
        <taxon>Eukaryota</taxon>
        <taxon>Fungi</taxon>
        <taxon>Dikarya</taxon>
        <taxon>Ascomycota</taxon>
        <taxon>Pezizomycotina</taxon>
        <taxon>Dothideomycetes</taxon>
        <taxon>Pleosporomycetidae</taxon>
        <taxon>Pleosporales</taxon>
        <taxon>Massarineae</taxon>
        <taxon>Didymosphaeriaceae</taxon>
        <taxon>Bimuria</taxon>
    </lineage>
</organism>
<feature type="non-terminal residue" evidence="2">
    <location>
        <position position="125"/>
    </location>
</feature>
<evidence type="ECO:0000313" key="2">
    <source>
        <dbReference type="EMBL" id="KAF1970464.1"/>
    </source>
</evidence>
<keyword evidence="3" id="KW-1185">Reference proteome</keyword>
<name>A0A6A5V0C1_9PLEO</name>
<proteinExistence type="predicted"/>
<dbReference type="Proteomes" id="UP000800036">
    <property type="component" value="Unassembled WGS sequence"/>
</dbReference>
<evidence type="ECO:0000313" key="3">
    <source>
        <dbReference type="Proteomes" id="UP000800036"/>
    </source>
</evidence>
<reference evidence="2" key="1">
    <citation type="journal article" date="2020" name="Stud. Mycol.">
        <title>101 Dothideomycetes genomes: a test case for predicting lifestyles and emergence of pathogens.</title>
        <authorList>
            <person name="Haridas S."/>
            <person name="Albert R."/>
            <person name="Binder M."/>
            <person name="Bloem J."/>
            <person name="Labutti K."/>
            <person name="Salamov A."/>
            <person name="Andreopoulos B."/>
            <person name="Baker S."/>
            <person name="Barry K."/>
            <person name="Bills G."/>
            <person name="Bluhm B."/>
            <person name="Cannon C."/>
            <person name="Castanera R."/>
            <person name="Culley D."/>
            <person name="Daum C."/>
            <person name="Ezra D."/>
            <person name="Gonzalez J."/>
            <person name="Henrissat B."/>
            <person name="Kuo A."/>
            <person name="Liang C."/>
            <person name="Lipzen A."/>
            <person name="Lutzoni F."/>
            <person name="Magnuson J."/>
            <person name="Mondo S."/>
            <person name="Nolan M."/>
            <person name="Ohm R."/>
            <person name="Pangilinan J."/>
            <person name="Park H.-J."/>
            <person name="Ramirez L."/>
            <person name="Alfaro M."/>
            <person name="Sun H."/>
            <person name="Tritt A."/>
            <person name="Yoshinaga Y."/>
            <person name="Zwiers L.-H."/>
            <person name="Turgeon B."/>
            <person name="Goodwin S."/>
            <person name="Spatafora J."/>
            <person name="Crous P."/>
            <person name="Grigoriev I."/>
        </authorList>
    </citation>
    <scope>NUCLEOTIDE SEQUENCE</scope>
    <source>
        <strain evidence="2">CBS 107.79</strain>
    </source>
</reference>
<feature type="chain" id="PRO_5025626508" description="Ubiquitin 3 binding protein But2 C-terminal domain-containing protein" evidence="1">
    <location>
        <begin position="19"/>
        <end position="125"/>
    </location>
</feature>
<protein>
    <recommendedName>
        <fullName evidence="4">Ubiquitin 3 binding protein But2 C-terminal domain-containing protein</fullName>
    </recommendedName>
</protein>
<keyword evidence="1" id="KW-0732">Signal</keyword>
<sequence length="125" mass="13397">MHFLSIVLFSTLACVSQGRSLSHPQPERRRQCESGDAGGVYIEIKIPFEPNTPYAHDTIASTNRLPSSKATQCLTKQDLGVASDQVVSMIGPEAGGNCLVYSSLDCAPGTGMDLWAPPGVQLKYN</sequence>
<evidence type="ECO:0008006" key="4">
    <source>
        <dbReference type="Google" id="ProtNLM"/>
    </source>
</evidence>
<dbReference type="EMBL" id="ML976700">
    <property type="protein sequence ID" value="KAF1970464.1"/>
    <property type="molecule type" value="Genomic_DNA"/>
</dbReference>
<evidence type="ECO:0000256" key="1">
    <source>
        <dbReference type="SAM" id="SignalP"/>
    </source>
</evidence>
<dbReference type="AlphaFoldDB" id="A0A6A5V0C1"/>